<comment type="similarity">
    <text evidence="5">Belongs to the UreE family.</text>
</comment>
<dbReference type="SUPFAM" id="SSF69737">
    <property type="entry name" value="Urease metallochaperone UreE, C-terminal domain"/>
    <property type="match status" value="1"/>
</dbReference>
<dbReference type="PIRSF" id="PIRSF036402">
    <property type="entry name" value="Ureas_acces_UreE"/>
    <property type="match status" value="1"/>
</dbReference>
<dbReference type="Pfam" id="PF02814">
    <property type="entry name" value="UreE_N"/>
    <property type="match status" value="1"/>
</dbReference>
<comment type="function">
    <text evidence="5">Involved in urease metallocenter assembly. Binds nickel. Probably functions as a nickel donor during metallocenter assembly.</text>
</comment>
<dbReference type="STRING" id="1121869.SAMN03084138_00237"/>
<name>A0A1I5JJF8_9GAMM</name>
<keyword evidence="3 5" id="KW-0533">Nickel</keyword>
<dbReference type="Proteomes" id="UP000182692">
    <property type="component" value="Unassembled WGS sequence"/>
</dbReference>
<evidence type="ECO:0000256" key="5">
    <source>
        <dbReference type="HAMAP-Rule" id="MF_00822"/>
    </source>
</evidence>
<dbReference type="HAMAP" id="MF_00822">
    <property type="entry name" value="UreE"/>
    <property type="match status" value="1"/>
</dbReference>
<dbReference type="GO" id="GO:0005737">
    <property type="term" value="C:cytoplasm"/>
    <property type="evidence" value="ECO:0007669"/>
    <property type="project" value="UniProtKB-SubCell"/>
</dbReference>
<dbReference type="GO" id="GO:0051082">
    <property type="term" value="F:unfolded protein binding"/>
    <property type="evidence" value="ECO:0007669"/>
    <property type="project" value="UniProtKB-UniRule"/>
</dbReference>
<protein>
    <recommendedName>
        <fullName evidence="5">Urease accessory protein UreE</fullName>
    </recommendedName>
</protein>
<evidence type="ECO:0000259" key="6">
    <source>
        <dbReference type="SMART" id="SM00988"/>
    </source>
</evidence>
<dbReference type="GO" id="GO:0016151">
    <property type="term" value="F:nickel cation binding"/>
    <property type="evidence" value="ECO:0007669"/>
    <property type="project" value="UniProtKB-UniRule"/>
</dbReference>
<dbReference type="InterPro" id="IPR007864">
    <property type="entry name" value="UreE_C_dom"/>
</dbReference>
<dbReference type="EMBL" id="FOWR01000001">
    <property type="protein sequence ID" value="SFO72809.1"/>
    <property type="molecule type" value="Genomic_DNA"/>
</dbReference>
<feature type="domain" description="UreE urease accessory N-terminal" evidence="6">
    <location>
        <begin position="1"/>
        <end position="70"/>
    </location>
</feature>
<dbReference type="Gene3D" id="3.30.70.790">
    <property type="entry name" value="UreE, C-terminal domain"/>
    <property type="match status" value="1"/>
</dbReference>
<evidence type="ECO:0000256" key="1">
    <source>
        <dbReference type="ARBA" id="ARBA00004496"/>
    </source>
</evidence>
<dbReference type="SMART" id="SM00988">
    <property type="entry name" value="UreE_N"/>
    <property type="match status" value="1"/>
</dbReference>
<dbReference type="InterPro" id="IPR012406">
    <property type="entry name" value="UreE"/>
</dbReference>
<keyword evidence="2 5" id="KW-0963">Cytoplasm</keyword>
<dbReference type="GO" id="GO:0065003">
    <property type="term" value="P:protein-containing complex assembly"/>
    <property type="evidence" value="ECO:0007669"/>
    <property type="project" value="InterPro"/>
</dbReference>
<sequence length="155" mass="16795">MIEFTQRISAEHDKNHASPVTGTVSLGIDARIKSRIKVALDDGRDAGLLLPRGITLRDGDVLVSTDGEHVRVVAAEEKVSTAKADSPLLLARLSYHLGNRHVPLQVGDGWVRYQHDHVLDEMVGLLGGEVIVEMAPFEPEAGAYGGHSSGHHHHH</sequence>
<organism evidence="7 8">
    <name type="scientific">Enterovibrio norvegicus DSM 15893</name>
    <dbReference type="NCBI Taxonomy" id="1121869"/>
    <lineage>
        <taxon>Bacteria</taxon>
        <taxon>Pseudomonadati</taxon>
        <taxon>Pseudomonadota</taxon>
        <taxon>Gammaproteobacteria</taxon>
        <taxon>Vibrionales</taxon>
        <taxon>Vibrionaceae</taxon>
        <taxon>Enterovibrio</taxon>
    </lineage>
</organism>
<dbReference type="Gene3D" id="2.60.260.20">
    <property type="entry name" value="Urease metallochaperone UreE, N-terminal domain"/>
    <property type="match status" value="1"/>
</dbReference>
<dbReference type="Pfam" id="PF05194">
    <property type="entry name" value="UreE_C"/>
    <property type="match status" value="1"/>
</dbReference>
<dbReference type="RefSeq" id="WP_074924956.1">
    <property type="nucleotide sequence ID" value="NZ_FOWR01000001.1"/>
</dbReference>
<dbReference type="CDD" id="cd00571">
    <property type="entry name" value="UreE"/>
    <property type="match status" value="1"/>
</dbReference>
<gene>
    <name evidence="5" type="primary">ureE</name>
    <name evidence="7" type="ORF">SAMN03084138_00237</name>
</gene>
<keyword evidence="4 5" id="KW-0143">Chaperone</keyword>
<evidence type="ECO:0000256" key="2">
    <source>
        <dbReference type="ARBA" id="ARBA00022490"/>
    </source>
</evidence>
<evidence type="ECO:0000313" key="7">
    <source>
        <dbReference type="EMBL" id="SFO72809.1"/>
    </source>
</evidence>
<dbReference type="InterPro" id="IPR036118">
    <property type="entry name" value="UreE_N_sf"/>
</dbReference>
<comment type="subcellular location">
    <subcellularLocation>
        <location evidence="1 5">Cytoplasm</location>
    </subcellularLocation>
</comment>
<dbReference type="NCBIfam" id="NF009751">
    <property type="entry name" value="PRK13261.1-1"/>
    <property type="match status" value="1"/>
</dbReference>
<reference evidence="7 8" key="1">
    <citation type="submission" date="2016-10" db="EMBL/GenBank/DDBJ databases">
        <authorList>
            <person name="de Groot N.N."/>
        </authorList>
    </citation>
    <scope>NUCLEOTIDE SEQUENCE [LARGE SCALE GENOMIC DNA]</scope>
    <source>
        <strain evidence="7 8">DSM 15893</strain>
    </source>
</reference>
<dbReference type="GO" id="GO:0006457">
    <property type="term" value="P:protein folding"/>
    <property type="evidence" value="ECO:0007669"/>
    <property type="project" value="InterPro"/>
</dbReference>
<dbReference type="OrthoDB" id="5421304at2"/>
<dbReference type="SUPFAM" id="SSF69287">
    <property type="entry name" value="Urease metallochaperone UreE, N-terminal domain"/>
    <property type="match status" value="1"/>
</dbReference>
<dbReference type="GO" id="GO:0019627">
    <property type="term" value="P:urea metabolic process"/>
    <property type="evidence" value="ECO:0007669"/>
    <property type="project" value="InterPro"/>
</dbReference>
<dbReference type="GeneID" id="35873732"/>
<dbReference type="InterPro" id="IPR004029">
    <property type="entry name" value="UreE_N"/>
</dbReference>
<accession>A0A1I5JJF8</accession>
<evidence type="ECO:0000256" key="4">
    <source>
        <dbReference type="ARBA" id="ARBA00023186"/>
    </source>
</evidence>
<proteinExistence type="inferred from homology"/>
<dbReference type="AlphaFoldDB" id="A0A1I5JJF8"/>
<evidence type="ECO:0000313" key="8">
    <source>
        <dbReference type="Proteomes" id="UP000182692"/>
    </source>
</evidence>
<evidence type="ECO:0000256" key="3">
    <source>
        <dbReference type="ARBA" id="ARBA00022596"/>
    </source>
</evidence>